<proteinExistence type="predicted"/>
<organism evidence="2 3">
    <name type="scientific">Streptomyces corchorusii</name>
    <name type="common">Streptomyces chibaensis</name>
    <dbReference type="NCBI Taxonomy" id="1903"/>
    <lineage>
        <taxon>Bacteria</taxon>
        <taxon>Bacillati</taxon>
        <taxon>Actinomycetota</taxon>
        <taxon>Actinomycetes</taxon>
        <taxon>Kitasatosporales</taxon>
        <taxon>Streptomycetaceae</taxon>
        <taxon>Streptomyces</taxon>
    </lineage>
</organism>
<sequence>MAPADLLDARSWAKSPVPALTGDPLHDPNWHTRAQKLGWKPDGTPDFGVPVADTVREGA</sequence>
<evidence type="ECO:0000256" key="1">
    <source>
        <dbReference type="SAM" id="MobiDB-lite"/>
    </source>
</evidence>
<feature type="region of interest" description="Disordered" evidence="1">
    <location>
        <begin position="1"/>
        <end position="29"/>
    </location>
</feature>
<dbReference type="Proteomes" id="UP000053398">
    <property type="component" value="Unassembled WGS sequence"/>
</dbReference>
<dbReference type="EMBL" id="LMWP01000005">
    <property type="protein sequence ID" value="KUN31485.1"/>
    <property type="molecule type" value="Genomic_DNA"/>
</dbReference>
<accession>A0A101QKH7</accession>
<name>A0A101QKH7_STRCK</name>
<comment type="caution">
    <text evidence="2">The sequence shown here is derived from an EMBL/GenBank/DDBJ whole genome shotgun (WGS) entry which is preliminary data.</text>
</comment>
<evidence type="ECO:0000313" key="3">
    <source>
        <dbReference type="Proteomes" id="UP000053398"/>
    </source>
</evidence>
<reference evidence="2 3" key="1">
    <citation type="submission" date="2015-10" db="EMBL/GenBank/DDBJ databases">
        <title>Draft genome sequence of Streptomyces corchorusii DSM 40340, type strain for the species Streptomyces corchorusii.</title>
        <authorList>
            <person name="Ruckert C."/>
            <person name="Winkler A."/>
            <person name="Kalinowski J."/>
            <person name="Kampfer P."/>
            <person name="Glaeser S."/>
        </authorList>
    </citation>
    <scope>NUCLEOTIDE SEQUENCE [LARGE SCALE GENOMIC DNA]</scope>
    <source>
        <strain evidence="2 3">DSM 40340</strain>
    </source>
</reference>
<gene>
    <name evidence="2" type="ORF">AQJ11_04570</name>
</gene>
<protein>
    <submittedName>
        <fullName evidence="2">Uncharacterized protein</fullName>
    </submittedName>
</protein>
<evidence type="ECO:0000313" key="2">
    <source>
        <dbReference type="EMBL" id="KUN31485.1"/>
    </source>
</evidence>
<dbReference type="AlphaFoldDB" id="A0A101QKH7"/>
<keyword evidence="3" id="KW-1185">Reference proteome</keyword>